<dbReference type="Gene3D" id="3.40.50.12780">
    <property type="entry name" value="N-terminal domain of ligase-like"/>
    <property type="match status" value="1"/>
</dbReference>
<name>A0ABS7QNU6_9ACTN</name>
<dbReference type="InterPro" id="IPR042099">
    <property type="entry name" value="ANL_N_sf"/>
</dbReference>
<dbReference type="Proteomes" id="UP001198565">
    <property type="component" value="Unassembled WGS sequence"/>
</dbReference>
<protein>
    <submittedName>
        <fullName evidence="3">AMP-binding protein</fullName>
    </submittedName>
</protein>
<evidence type="ECO:0000313" key="3">
    <source>
        <dbReference type="EMBL" id="MBY8884857.1"/>
    </source>
</evidence>
<evidence type="ECO:0000259" key="2">
    <source>
        <dbReference type="Pfam" id="PF00501"/>
    </source>
</evidence>
<accession>A0ABS7QNU6</accession>
<organism evidence="3 4">
    <name type="scientific">Streptantibioticus parmotrematis</name>
    <dbReference type="NCBI Taxonomy" id="2873249"/>
    <lineage>
        <taxon>Bacteria</taxon>
        <taxon>Bacillati</taxon>
        <taxon>Actinomycetota</taxon>
        <taxon>Actinomycetes</taxon>
        <taxon>Kitasatosporales</taxon>
        <taxon>Streptomycetaceae</taxon>
        <taxon>Streptantibioticus</taxon>
    </lineage>
</organism>
<keyword evidence="4" id="KW-1185">Reference proteome</keyword>
<dbReference type="Pfam" id="PF00501">
    <property type="entry name" value="AMP-binding"/>
    <property type="match status" value="1"/>
</dbReference>
<feature type="domain" description="AMP-dependent synthetase/ligase" evidence="2">
    <location>
        <begin position="62"/>
        <end position="144"/>
    </location>
</feature>
<dbReference type="EMBL" id="JAINVZ010000004">
    <property type="protein sequence ID" value="MBY8884857.1"/>
    <property type="molecule type" value="Genomic_DNA"/>
</dbReference>
<proteinExistence type="inferred from homology"/>
<comment type="similarity">
    <text evidence="1">Belongs to the ATP-dependent AMP-binding enzyme family.</text>
</comment>
<dbReference type="PANTHER" id="PTHR22754:SF32">
    <property type="entry name" value="DISCO-INTERACTING PROTEIN 2"/>
    <property type="match status" value="1"/>
</dbReference>
<comment type="caution">
    <text evidence="3">The sequence shown here is derived from an EMBL/GenBank/DDBJ whole genome shotgun (WGS) entry which is preliminary data.</text>
</comment>
<reference evidence="3 4" key="1">
    <citation type="submission" date="2021-08" db="EMBL/GenBank/DDBJ databases">
        <title>Streptomyces sp. PTM05 isolated from lichen.</title>
        <authorList>
            <person name="Somphong A."/>
            <person name="Phongsopitanun W."/>
            <person name="Tanasupawat S."/>
        </authorList>
    </citation>
    <scope>NUCLEOTIDE SEQUENCE [LARGE SCALE GENOMIC DNA]</scope>
    <source>
        <strain evidence="3 4">Ptm05</strain>
    </source>
</reference>
<dbReference type="SUPFAM" id="SSF56801">
    <property type="entry name" value="Acetyl-CoA synthetase-like"/>
    <property type="match status" value="1"/>
</dbReference>
<dbReference type="PANTHER" id="PTHR22754">
    <property type="entry name" value="DISCO-INTERACTING PROTEIN 2 DIP2 -RELATED"/>
    <property type="match status" value="1"/>
</dbReference>
<dbReference type="InterPro" id="IPR000873">
    <property type="entry name" value="AMP-dep_synth/lig_dom"/>
</dbReference>
<sequence length="272" mass="28758">MCSWCTPPERSVPTAWDSVQVPDPARMRAVVTPGRMLRRRAAEAPFAVPYGALPGAPFAATAACSYAELDRRARAVAARLGGALPPGSRVLLAYPPGPDFAGAFYGCLYAGMVAVPYALGEGRCAEGLAAAVELVSPAAVLTASDGWSALPVNRDRVPVLEADGTMVGGRPVLQLADRWRPVGILRGADAYRRYVPGAPGEAFAGRMEPAFSHGDLLHVLGELQDACRIGVKDEELGWIASVHGVDDAVWRLLLPVHEGRVVWETQGPRGDG</sequence>
<evidence type="ECO:0000256" key="1">
    <source>
        <dbReference type="ARBA" id="ARBA00006432"/>
    </source>
</evidence>
<gene>
    <name evidence="3" type="ORF">K7472_08350</name>
</gene>
<evidence type="ECO:0000313" key="4">
    <source>
        <dbReference type="Proteomes" id="UP001198565"/>
    </source>
</evidence>